<gene>
    <name evidence="1" type="ORF">NBRC116591_04570</name>
</gene>
<proteinExistence type="predicted"/>
<reference evidence="1 2" key="1">
    <citation type="submission" date="2024-04" db="EMBL/GenBank/DDBJ databases">
        <title>Draft genome sequence of Sessilibacter corallicola NBRC 116591.</title>
        <authorList>
            <person name="Miyakawa T."/>
            <person name="Kusuya Y."/>
            <person name="Miura T."/>
        </authorList>
    </citation>
    <scope>NUCLEOTIDE SEQUENCE [LARGE SCALE GENOMIC DNA]</scope>
    <source>
        <strain evidence="1 2">KU-00831-HH</strain>
    </source>
</reference>
<dbReference type="EMBL" id="BAABWN010000001">
    <property type="protein sequence ID" value="GAA6166647.1"/>
    <property type="molecule type" value="Genomic_DNA"/>
</dbReference>
<name>A0ABQ0A4T1_9GAMM</name>
<organism evidence="1 2">
    <name type="scientific">Sessilibacter corallicola</name>
    <dbReference type="NCBI Taxonomy" id="2904075"/>
    <lineage>
        <taxon>Bacteria</taxon>
        <taxon>Pseudomonadati</taxon>
        <taxon>Pseudomonadota</taxon>
        <taxon>Gammaproteobacteria</taxon>
        <taxon>Cellvibrionales</taxon>
        <taxon>Cellvibrionaceae</taxon>
        <taxon>Sessilibacter</taxon>
    </lineage>
</organism>
<evidence type="ECO:0000313" key="1">
    <source>
        <dbReference type="EMBL" id="GAA6166647.1"/>
    </source>
</evidence>
<evidence type="ECO:0008006" key="3">
    <source>
        <dbReference type="Google" id="ProtNLM"/>
    </source>
</evidence>
<keyword evidence="2" id="KW-1185">Reference proteome</keyword>
<comment type="caution">
    <text evidence="1">The sequence shown here is derived from an EMBL/GenBank/DDBJ whole genome shotgun (WGS) entry which is preliminary data.</text>
</comment>
<protein>
    <recommendedName>
        <fullName evidence="3">TonB C-terminal domain-containing protein</fullName>
    </recommendedName>
</protein>
<sequence>MKNTQIFLTFIISVLLSFSAIGKTYYLEGDSRLGSRFKTRIASGPVPFDKRYQDMSVKQQAIIRSNYENMPVDETPPFPRHGLQSIYRPLIKYQNLAQRLRRGDLIAIALIDEKGMAKEVEVYAAPDKEIAQFLATLLLEIAYDPGICSGKPCQTEYLIDVGLDIKF</sequence>
<evidence type="ECO:0000313" key="2">
    <source>
        <dbReference type="Proteomes" id="UP001465153"/>
    </source>
</evidence>
<accession>A0ABQ0A4T1</accession>
<dbReference type="RefSeq" id="WP_353301529.1">
    <property type="nucleotide sequence ID" value="NZ_BAABWN010000001.1"/>
</dbReference>
<dbReference type="Proteomes" id="UP001465153">
    <property type="component" value="Unassembled WGS sequence"/>
</dbReference>